<dbReference type="Gene3D" id="2.60.40.2700">
    <property type="match status" value="3"/>
</dbReference>
<evidence type="ECO:0000313" key="2">
    <source>
        <dbReference type="EMBL" id="GAA1141950.1"/>
    </source>
</evidence>
<accession>A0ABP4EX09</accession>
<reference evidence="3" key="1">
    <citation type="journal article" date="2019" name="Int. J. Syst. Evol. Microbiol.">
        <title>The Global Catalogue of Microorganisms (GCM) 10K type strain sequencing project: providing services to taxonomists for standard genome sequencing and annotation.</title>
        <authorList>
            <consortium name="The Broad Institute Genomics Platform"/>
            <consortium name="The Broad Institute Genome Sequencing Center for Infectious Disease"/>
            <person name="Wu L."/>
            <person name="Ma J."/>
        </authorList>
    </citation>
    <scope>NUCLEOTIDE SEQUENCE [LARGE SCALE GENOMIC DNA]</scope>
    <source>
        <strain evidence="3">JCM 11813</strain>
    </source>
</reference>
<organism evidence="2 3">
    <name type="scientific">Nocardioides aquiterrae</name>
    <dbReference type="NCBI Taxonomy" id="203799"/>
    <lineage>
        <taxon>Bacteria</taxon>
        <taxon>Bacillati</taxon>
        <taxon>Actinomycetota</taxon>
        <taxon>Actinomycetes</taxon>
        <taxon>Propionibacteriales</taxon>
        <taxon>Nocardioidaceae</taxon>
        <taxon>Nocardioides</taxon>
    </lineage>
</organism>
<evidence type="ECO:0000259" key="1">
    <source>
        <dbReference type="PROSITE" id="PS50911"/>
    </source>
</evidence>
<protein>
    <recommendedName>
        <fullName evidence="1">Peptidase C51 domain-containing protein</fullName>
    </recommendedName>
</protein>
<dbReference type="RefSeq" id="WP_343907557.1">
    <property type="nucleotide sequence ID" value="NZ_BAAAJE010000007.1"/>
</dbReference>
<dbReference type="Pfam" id="PF05257">
    <property type="entry name" value="CHAP"/>
    <property type="match status" value="1"/>
</dbReference>
<dbReference type="EMBL" id="BAAAJE010000007">
    <property type="protein sequence ID" value="GAA1141950.1"/>
    <property type="molecule type" value="Genomic_DNA"/>
</dbReference>
<dbReference type="SUPFAM" id="SSF54001">
    <property type="entry name" value="Cysteine proteinases"/>
    <property type="match status" value="1"/>
</dbReference>
<feature type="domain" description="Peptidase C51" evidence="1">
    <location>
        <begin position="69"/>
        <end position="196"/>
    </location>
</feature>
<name>A0ABP4EX09_9ACTN</name>
<proteinExistence type="predicted"/>
<dbReference type="InterPro" id="IPR038765">
    <property type="entry name" value="Papain-like_cys_pep_sf"/>
</dbReference>
<dbReference type="Proteomes" id="UP001499979">
    <property type="component" value="Unassembled WGS sequence"/>
</dbReference>
<comment type="caution">
    <text evidence="2">The sequence shown here is derived from an EMBL/GenBank/DDBJ whole genome shotgun (WGS) entry which is preliminary data.</text>
</comment>
<evidence type="ECO:0000313" key="3">
    <source>
        <dbReference type="Proteomes" id="UP001499979"/>
    </source>
</evidence>
<dbReference type="PROSITE" id="PS50911">
    <property type="entry name" value="CHAP"/>
    <property type="match status" value="1"/>
</dbReference>
<dbReference type="Gene3D" id="3.90.1720.10">
    <property type="entry name" value="endopeptidase domain like (from Nostoc punctiforme)"/>
    <property type="match status" value="1"/>
</dbReference>
<dbReference type="InterPro" id="IPR007921">
    <property type="entry name" value="CHAP_dom"/>
</dbReference>
<sequence length="560" mass="58966">MSLRTRLLAPLTSALVGALVVGLLALAPAPSYAGKSGALPQAAQAHHRGPDAVFKRSSYLCYGYADCRAKGMGNAGYAQNNDKMYWRMYSGHNCTNYAAYRMVRSGLPNTRPWSGGGNAEYWGTSMARITDDVPRVGAVAWWKANAGPAGSVGHVAYVEQVVSADEVIVSQDSWHGDFSWAVVTRASGNWPSGFIHFNDRTLTNQDPPVIDGIAKVGSVLSSTAGTWKPVDATVTYQWFGNGQKIAGATAPTLRLTRARLGQTVTVTTTASKLGFPARQVTSAPTAAVLPGELKNTSAPVLSGEPKIDQTLTLDTGTWTPAPDTLTIQWLANGQPIEGVTGGPTLTLTPDLVGATISANVTATRAGYDPVSAATAPTAPVALGTFTVTAEPRLLGLPEMGQALTVDTGAYRPTADTVAVQWLRNGVPIDGATGTTYQLVNLDLGTRISARVTVTRAGYTDLTVDSPSTGRIKTNPLIRVQTERLRHKVKVTVRVTAPGLDVVDGPVVVRLAGVAQAATLRNGVATVVLKDLPPGTRTMTIRYGGSDTVNRLVVTRQVKVL</sequence>
<gene>
    <name evidence="2" type="ORF">GCM10009606_21790</name>
</gene>
<keyword evidence="3" id="KW-1185">Reference proteome</keyword>